<feature type="chain" id="PRO_5012971931" description="Secreted protein" evidence="2">
    <location>
        <begin position="16"/>
        <end position="149"/>
    </location>
</feature>
<organism evidence="3">
    <name type="scientific">Oryza brachyantha</name>
    <name type="common">malo sina</name>
    <dbReference type="NCBI Taxonomy" id="4533"/>
    <lineage>
        <taxon>Eukaryota</taxon>
        <taxon>Viridiplantae</taxon>
        <taxon>Streptophyta</taxon>
        <taxon>Embryophyta</taxon>
        <taxon>Tracheophyta</taxon>
        <taxon>Spermatophyta</taxon>
        <taxon>Magnoliopsida</taxon>
        <taxon>Liliopsida</taxon>
        <taxon>Poales</taxon>
        <taxon>Poaceae</taxon>
        <taxon>BOP clade</taxon>
        <taxon>Oryzoideae</taxon>
        <taxon>Oryzeae</taxon>
        <taxon>Oryzinae</taxon>
        <taxon>Oryza</taxon>
    </lineage>
</organism>
<reference evidence="3" key="2">
    <citation type="submission" date="2013-04" db="UniProtKB">
        <authorList>
            <consortium name="EnsemblPlants"/>
        </authorList>
    </citation>
    <scope>IDENTIFICATION</scope>
</reference>
<evidence type="ECO:0000256" key="2">
    <source>
        <dbReference type="SAM" id="SignalP"/>
    </source>
</evidence>
<proteinExistence type="predicted"/>
<name>J3MFS8_ORYBR</name>
<sequence length="149" mass="16650">MVVTVGLCCFFYVLQRCCDDRRRVVSTSGPVAGSGGGVDPKVLWSLPRVESSAMVGMTFVTHDLREKTTAAKPPTPTFMSMMFQYRLPSSLRFTFLYALTCLSHHQFPPRTTRRSARAPRRRPRATAPRRSASSGTAVARRSLGWRRPA</sequence>
<feature type="region of interest" description="Disordered" evidence="1">
    <location>
        <begin position="108"/>
        <end position="149"/>
    </location>
</feature>
<evidence type="ECO:0000256" key="1">
    <source>
        <dbReference type="SAM" id="MobiDB-lite"/>
    </source>
</evidence>
<keyword evidence="2" id="KW-0732">Signal</keyword>
<protein>
    <recommendedName>
        <fullName evidence="5">Secreted protein</fullName>
    </recommendedName>
</protein>
<evidence type="ECO:0008006" key="5">
    <source>
        <dbReference type="Google" id="ProtNLM"/>
    </source>
</evidence>
<feature type="signal peptide" evidence="2">
    <location>
        <begin position="1"/>
        <end position="15"/>
    </location>
</feature>
<reference evidence="3" key="1">
    <citation type="journal article" date="2013" name="Nat. Commun.">
        <title>Whole-genome sequencing of Oryza brachyantha reveals mechanisms underlying Oryza genome evolution.</title>
        <authorList>
            <person name="Chen J."/>
            <person name="Huang Q."/>
            <person name="Gao D."/>
            <person name="Wang J."/>
            <person name="Lang Y."/>
            <person name="Liu T."/>
            <person name="Li B."/>
            <person name="Bai Z."/>
            <person name="Luis Goicoechea J."/>
            <person name="Liang C."/>
            <person name="Chen C."/>
            <person name="Zhang W."/>
            <person name="Sun S."/>
            <person name="Liao Y."/>
            <person name="Zhang X."/>
            <person name="Yang L."/>
            <person name="Song C."/>
            <person name="Wang M."/>
            <person name="Shi J."/>
            <person name="Liu G."/>
            <person name="Liu J."/>
            <person name="Zhou H."/>
            <person name="Zhou W."/>
            <person name="Yu Q."/>
            <person name="An N."/>
            <person name="Chen Y."/>
            <person name="Cai Q."/>
            <person name="Wang B."/>
            <person name="Liu B."/>
            <person name="Min J."/>
            <person name="Huang Y."/>
            <person name="Wu H."/>
            <person name="Li Z."/>
            <person name="Zhang Y."/>
            <person name="Yin Y."/>
            <person name="Song W."/>
            <person name="Jiang J."/>
            <person name="Jackson S.A."/>
            <person name="Wing R.A."/>
            <person name="Wang J."/>
            <person name="Chen M."/>
        </authorList>
    </citation>
    <scope>NUCLEOTIDE SEQUENCE [LARGE SCALE GENOMIC DNA]</scope>
    <source>
        <strain evidence="3">cv. IRGC 101232</strain>
    </source>
</reference>
<dbReference type="AlphaFoldDB" id="J3MFS8"/>
<accession>J3MFS8</accession>
<dbReference type="Proteomes" id="UP000006038">
    <property type="component" value="Chromosome 6"/>
</dbReference>
<keyword evidence="4" id="KW-1185">Reference proteome</keyword>
<feature type="compositionally biased region" description="Low complexity" evidence="1">
    <location>
        <begin position="125"/>
        <end position="134"/>
    </location>
</feature>
<dbReference type="Gramene" id="OB06G28720.1">
    <property type="protein sequence ID" value="OB06G28720.1"/>
    <property type="gene ID" value="OB06G28720"/>
</dbReference>
<dbReference type="HOGENOM" id="CLU_1752554_0_0_1"/>
<feature type="compositionally biased region" description="Basic residues" evidence="1">
    <location>
        <begin position="111"/>
        <end position="124"/>
    </location>
</feature>
<dbReference type="EnsemblPlants" id="OB06G28720.1">
    <property type="protein sequence ID" value="OB06G28720.1"/>
    <property type="gene ID" value="OB06G28720"/>
</dbReference>
<evidence type="ECO:0000313" key="3">
    <source>
        <dbReference type="EnsemblPlants" id="OB06G28720.1"/>
    </source>
</evidence>
<evidence type="ECO:0000313" key="4">
    <source>
        <dbReference type="Proteomes" id="UP000006038"/>
    </source>
</evidence>